<reference evidence="2 3" key="2">
    <citation type="submission" date="2019-02" db="EMBL/GenBank/DDBJ databases">
        <title>'Lichenibacterium ramalinii' gen. nov. sp. nov., 'Lichenibacterium minor' gen. nov. sp. nov.</title>
        <authorList>
            <person name="Pankratov T."/>
        </authorList>
    </citation>
    <scope>NUCLEOTIDE SEQUENCE [LARGE SCALE GENOMIC DNA]</scope>
    <source>
        <strain evidence="2 3">RmlP001</strain>
    </source>
</reference>
<reference evidence="2 3" key="1">
    <citation type="submission" date="2018-09" db="EMBL/GenBank/DDBJ databases">
        <authorList>
            <person name="Grouzdev D.S."/>
            <person name="Krutkina M.S."/>
        </authorList>
    </citation>
    <scope>NUCLEOTIDE SEQUENCE [LARGE SCALE GENOMIC DNA]</scope>
    <source>
        <strain evidence="2 3">RmlP001</strain>
    </source>
</reference>
<organism evidence="2 3">
    <name type="scientific">Lichenibacterium ramalinae</name>
    <dbReference type="NCBI Taxonomy" id="2316527"/>
    <lineage>
        <taxon>Bacteria</taxon>
        <taxon>Pseudomonadati</taxon>
        <taxon>Pseudomonadota</taxon>
        <taxon>Alphaproteobacteria</taxon>
        <taxon>Hyphomicrobiales</taxon>
        <taxon>Lichenihabitantaceae</taxon>
        <taxon>Lichenibacterium</taxon>
    </lineage>
</organism>
<dbReference type="EMBL" id="QYBC01000003">
    <property type="protein sequence ID" value="RYB06659.1"/>
    <property type="molecule type" value="Genomic_DNA"/>
</dbReference>
<evidence type="ECO:0000313" key="3">
    <source>
        <dbReference type="Proteomes" id="UP000289411"/>
    </source>
</evidence>
<feature type="transmembrane region" description="Helical" evidence="1">
    <location>
        <begin position="50"/>
        <end position="72"/>
    </location>
</feature>
<protein>
    <submittedName>
        <fullName evidence="2">Uncharacterized protein</fullName>
    </submittedName>
</protein>
<sequence length="73" mass="8133">MQSLRSDPHRPARDLLRRRHPPEVLIMPYRFRPLPPHRGTAAHDLSLPEIAVSILPAVLGMAAVGLIALLMLL</sequence>
<gene>
    <name evidence="2" type="ORF">D3272_04830</name>
</gene>
<evidence type="ECO:0000256" key="1">
    <source>
        <dbReference type="SAM" id="Phobius"/>
    </source>
</evidence>
<keyword evidence="1" id="KW-1133">Transmembrane helix</keyword>
<name>A0A4Q2RHR3_9HYPH</name>
<keyword evidence="1" id="KW-0472">Membrane</keyword>
<comment type="caution">
    <text evidence="2">The sequence shown here is derived from an EMBL/GenBank/DDBJ whole genome shotgun (WGS) entry which is preliminary data.</text>
</comment>
<dbReference type="Proteomes" id="UP000289411">
    <property type="component" value="Unassembled WGS sequence"/>
</dbReference>
<keyword evidence="3" id="KW-1185">Reference proteome</keyword>
<keyword evidence="1" id="KW-0812">Transmembrane</keyword>
<dbReference type="AlphaFoldDB" id="A0A4Q2RHR3"/>
<accession>A0A4Q2RHR3</accession>
<proteinExistence type="predicted"/>
<evidence type="ECO:0000313" key="2">
    <source>
        <dbReference type="EMBL" id="RYB06659.1"/>
    </source>
</evidence>